<name>A0A0N4Z451_PARTI</name>
<dbReference type="GO" id="GO:0051082">
    <property type="term" value="F:unfolded protein binding"/>
    <property type="evidence" value="ECO:0007669"/>
    <property type="project" value="InterPro"/>
</dbReference>
<feature type="compositionally biased region" description="Basic and acidic residues" evidence="17">
    <location>
        <begin position="201"/>
        <end position="211"/>
    </location>
</feature>
<evidence type="ECO:0000256" key="2">
    <source>
        <dbReference type="ARBA" id="ARBA00010983"/>
    </source>
</evidence>
<keyword evidence="5 16" id="KW-0732">Signal</keyword>
<dbReference type="InterPro" id="IPR009033">
    <property type="entry name" value="Calreticulin/calnexin_P_dom_sf"/>
</dbReference>
<feature type="binding site" evidence="14">
    <location>
        <position position="123"/>
    </location>
    <ligand>
        <name>an alpha-D-glucoside</name>
        <dbReference type="ChEBI" id="CHEBI:22390"/>
    </ligand>
</feature>
<keyword evidence="9" id="KW-0862">Zinc</keyword>
<proteinExistence type="inferred from homology"/>
<dbReference type="GO" id="GO:0005509">
    <property type="term" value="F:calcium ion binding"/>
    <property type="evidence" value="ECO:0007669"/>
    <property type="project" value="InterPro"/>
</dbReference>
<dbReference type="SUPFAM" id="SSF63887">
    <property type="entry name" value="P-domain of calnexin/calreticulin"/>
    <property type="match status" value="1"/>
</dbReference>
<feature type="binding site" evidence="14">
    <location>
        <position position="130"/>
    </location>
    <ligand>
        <name>an alpha-D-glucoside</name>
        <dbReference type="ChEBI" id="CHEBI:22390"/>
    </ligand>
</feature>
<evidence type="ECO:0000313" key="18">
    <source>
        <dbReference type="Proteomes" id="UP000038045"/>
    </source>
</evidence>
<evidence type="ECO:0000256" key="15">
    <source>
        <dbReference type="PIRSR" id="PIRSR002356-3"/>
    </source>
</evidence>
<feature type="compositionally biased region" description="Basic and acidic residues" evidence="17">
    <location>
        <begin position="339"/>
        <end position="377"/>
    </location>
</feature>
<evidence type="ECO:0000256" key="9">
    <source>
        <dbReference type="ARBA" id="ARBA00022833"/>
    </source>
</evidence>
<accession>A0A0N4Z451</accession>
<keyword evidence="18" id="KW-1185">Reference proteome</keyword>
<evidence type="ECO:0000256" key="3">
    <source>
        <dbReference type="ARBA" id="ARBA00015837"/>
    </source>
</evidence>
<dbReference type="InterPro" id="IPR001580">
    <property type="entry name" value="Calret/calnex"/>
</dbReference>
<keyword evidence="10" id="KW-0106">Calcium</keyword>
<dbReference type="GO" id="GO:0006457">
    <property type="term" value="P:protein folding"/>
    <property type="evidence" value="ECO:0007669"/>
    <property type="project" value="InterPro"/>
</dbReference>
<feature type="disulfide bond" evidence="15">
    <location>
        <begin position="100"/>
        <end position="132"/>
    </location>
</feature>
<evidence type="ECO:0000256" key="12">
    <source>
        <dbReference type="ARBA" id="ARBA00023186"/>
    </source>
</evidence>
<organism evidence="18 19">
    <name type="scientific">Parastrongyloides trichosuri</name>
    <name type="common">Possum-specific nematode worm</name>
    <dbReference type="NCBI Taxonomy" id="131310"/>
    <lineage>
        <taxon>Eukaryota</taxon>
        <taxon>Metazoa</taxon>
        <taxon>Ecdysozoa</taxon>
        <taxon>Nematoda</taxon>
        <taxon>Chromadorea</taxon>
        <taxon>Rhabditida</taxon>
        <taxon>Tylenchina</taxon>
        <taxon>Panagrolaimomorpha</taxon>
        <taxon>Strongyloidoidea</taxon>
        <taxon>Strongyloididae</taxon>
        <taxon>Parastrongyloides</taxon>
    </lineage>
</organism>
<feature type="binding site" evidence="14">
    <location>
        <position position="106"/>
    </location>
    <ligand>
        <name>an alpha-D-glucoside</name>
        <dbReference type="ChEBI" id="CHEBI:22390"/>
    </ligand>
</feature>
<reference evidence="19" key="1">
    <citation type="submission" date="2017-02" db="UniProtKB">
        <authorList>
            <consortium name="WormBaseParasite"/>
        </authorList>
    </citation>
    <scope>IDENTIFICATION</scope>
</reference>
<dbReference type="Gene3D" id="2.60.120.200">
    <property type="match status" value="1"/>
</dbReference>
<dbReference type="FunFam" id="2.60.120.200:FF:000122">
    <property type="entry name" value="Calreticulin 3"/>
    <property type="match status" value="1"/>
</dbReference>
<keyword evidence="8 13" id="KW-0256">Endoplasmic reticulum</keyword>
<comment type="subcellular location">
    <subcellularLocation>
        <location evidence="1 13">Endoplasmic reticulum lumen</location>
    </subcellularLocation>
</comment>
<evidence type="ECO:0000256" key="14">
    <source>
        <dbReference type="PIRSR" id="PIRSR002356-1"/>
    </source>
</evidence>
<dbReference type="Pfam" id="PF00262">
    <property type="entry name" value="Calreticulin"/>
    <property type="match status" value="2"/>
</dbReference>
<dbReference type="GO" id="GO:0036503">
    <property type="term" value="P:ERAD pathway"/>
    <property type="evidence" value="ECO:0007669"/>
    <property type="project" value="TreeGrafter"/>
</dbReference>
<feature type="signal peptide" evidence="16">
    <location>
        <begin position="1"/>
        <end position="16"/>
    </location>
</feature>
<feature type="region of interest" description="Disordered" evidence="17">
    <location>
        <begin position="198"/>
        <end position="250"/>
    </location>
</feature>
<dbReference type="PANTHER" id="PTHR11073:SF2">
    <property type="entry name" value="CALRETICULIN"/>
    <property type="match status" value="1"/>
</dbReference>
<evidence type="ECO:0000313" key="19">
    <source>
        <dbReference type="WBParaSite" id="PTRK_0000177200.1"/>
    </source>
</evidence>
<evidence type="ECO:0000256" key="1">
    <source>
        <dbReference type="ARBA" id="ARBA00004319"/>
    </source>
</evidence>
<evidence type="ECO:0000256" key="16">
    <source>
        <dbReference type="RuleBase" id="RU362126"/>
    </source>
</evidence>
<dbReference type="WBParaSite" id="PTRK_0000177200.1">
    <property type="protein sequence ID" value="PTRK_0000177200.1"/>
    <property type="gene ID" value="PTRK_0000177200"/>
</dbReference>
<dbReference type="PROSITE" id="PS00804">
    <property type="entry name" value="CALRETICULIN_2"/>
    <property type="match status" value="1"/>
</dbReference>
<evidence type="ECO:0000256" key="6">
    <source>
        <dbReference type="ARBA" id="ARBA00022734"/>
    </source>
</evidence>
<feature type="binding site" evidence="14">
    <location>
        <position position="104"/>
    </location>
    <ligand>
        <name>an alpha-D-glucoside</name>
        <dbReference type="ChEBI" id="CHEBI:22390"/>
    </ligand>
</feature>
<dbReference type="PIRSF" id="PIRSF002356">
    <property type="entry name" value="Calreticulin"/>
    <property type="match status" value="1"/>
</dbReference>
<evidence type="ECO:0000256" key="13">
    <source>
        <dbReference type="PIRNR" id="PIRNR002356"/>
    </source>
</evidence>
<dbReference type="GO" id="GO:0005789">
    <property type="term" value="C:endoplasmic reticulum membrane"/>
    <property type="evidence" value="ECO:0007669"/>
    <property type="project" value="TreeGrafter"/>
</dbReference>
<keyword evidence="11 15" id="KW-1015">Disulfide bond</keyword>
<evidence type="ECO:0000256" key="7">
    <source>
        <dbReference type="ARBA" id="ARBA00022737"/>
    </source>
</evidence>
<dbReference type="PANTHER" id="PTHR11073">
    <property type="entry name" value="CALRETICULIN AND CALNEXIN"/>
    <property type="match status" value="1"/>
</dbReference>
<dbReference type="PROSITE" id="PS00803">
    <property type="entry name" value="CALRETICULIN_1"/>
    <property type="match status" value="1"/>
</dbReference>
<dbReference type="GO" id="GO:0030246">
    <property type="term" value="F:carbohydrate binding"/>
    <property type="evidence" value="ECO:0007669"/>
    <property type="project" value="UniProtKB-KW"/>
</dbReference>
<evidence type="ECO:0000256" key="5">
    <source>
        <dbReference type="ARBA" id="ARBA00022729"/>
    </source>
</evidence>
<keyword evidence="6" id="KW-0430">Lectin</keyword>
<evidence type="ECO:0000256" key="4">
    <source>
        <dbReference type="ARBA" id="ARBA00022723"/>
    </source>
</evidence>
<dbReference type="InterPro" id="IPR013320">
    <property type="entry name" value="ConA-like_dom_sf"/>
</dbReference>
<sequence length="404" mass="46770">MRTLVAVLAISLAVSAEIYFKEEFDKTYDKRWVQSKHKDDYGKFELSAGKFFDDEKRDTGLKTTQDAKFYDIAAKFKKFTNKGKTLVIQFTAKHEQGIDCGGGYLKVLKSDVDLEKFHGETDYVIMFGPDICGPTKKIHVILNYKGKNHLISKEIPTKHDELTHQYTLILNPDNTYEVLLDNESVRKGELESDWEFLPPKKIKDPDAKKPEDWDEREYVDDPEDTKPEDWEKPEHIPDPDAKKPEDWDDEMDGDWEPPMIDNPEFKGEWKPKQIKNTAYKGVWIHPEIDNPEYTPDDEIYAFEDIGGVGIDIWQVKSGTIFDNIIITDSVDEAKAFSEETFAKLKPVEEEKKKAADEEERKKMEEAAKEAADKKDGEESKEDADEEEEKPEKEDKEDEEGHDEL</sequence>
<feature type="binding site" evidence="14">
    <location>
        <position position="311"/>
    </location>
    <ligand>
        <name>an alpha-D-glucoside</name>
        <dbReference type="ChEBI" id="CHEBI:22390"/>
    </ligand>
</feature>
<dbReference type="AlphaFoldDB" id="A0A0N4Z451"/>
<dbReference type="Proteomes" id="UP000038045">
    <property type="component" value="Unplaced"/>
</dbReference>
<evidence type="ECO:0000256" key="8">
    <source>
        <dbReference type="ARBA" id="ARBA00022824"/>
    </source>
</evidence>
<dbReference type="Gene3D" id="2.10.250.10">
    <property type="entry name" value="Calreticulin/calnexin, P domain"/>
    <property type="match status" value="1"/>
</dbReference>
<dbReference type="FunFam" id="2.10.250.10:FF:000002">
    <property type="entry name" value="Calreticulin"/>
    <property type="match status" value="1"/>
</dbReference>
<dbReference type="PRINTS" id="PR00626">
    <property type="entry name" value="CALRETICULIN"/>
</dbReference>
<dbReference type="SUPFAM" id="SSF49899">
    <property type="entry name" value="Concanavalin A-like lectins/glucanases"/>
    <property type="match status" value="1"/>
</dbReference>
<feature type="compositionally biased region" description="Basic and acidic residues" evidence="17">
    <location>
        <begin position="224"/>
        <end position="245"/>
    </location>
</feature>
<dbReference type="GO" id="GO:0005788">
    <property type="term" value="C:endoplasmic reticulum lumen"/>
    <property type="evidence" value="ECO:0007669"/>
    <property type="project" value="UniProtKB-SubCell"/>
</dbReference>
<dbReference type="STRING" id="131310.A0A0N4Z451"/>
<evidence type="ECO:0000256" key="11">
    <source>
        <dbReference type="ARBA" id="ARBA00023157"/>
    </source>
</evidence>
<comment type="similarity">
    <text evidence="2 13 16">Belongs to the calreticulin family.</text>
</comment>
<keyword evidence="12 13" id="KW-0143">Chaperone</keyword>
<feature type="chain" id="PRO_5005733254" description="Calreticulin" evidence="16">
    <location>
        <begin position="17"/>
        <end position="404"/>
    </location>
</feature>
<feature type="compositionally biased region" description="Acidic residues" evidence="17">
    <location>
        <begin position="378"/>
        <end position="404"/>
    </location>
</feature>
<dbReference type="InterPro" id="IPR009169">
    <property type="entry name" value="Calreticulin"/>
</dbReference>
<feature type="compositionally biased region" description="Acidic residues" evidence="17">
    <location>
        <begin position="212"/>
        <end position="223"/>
    </location>
</feature>
<dbReference type="InterPro" id="IPR018124">
    <property type="entry name" value="Calret/calnex_CS"/>
</dbReference>
<keyword evidence="7" id="KW-0677">Repeat</keyword>
<protein>
    <recommendedName>
        <fullName evidence="3 13">Calreticulin</fullName>
    </recommendedName>
</protein>
<feature type="region of interest" description="Disordered" evidence="17">
    <location>
        <begin position="339"/>
        <end position="404"/>
    </location>
</feature>
<dbReference type="PROSITE" id="PS00805">
    <property type="entry name" value="CALRETICULIN_REPEAT"/>
    <property type="match status" value="2"/>
</dbReference>
<evidence type="ECO:0000256" key="17">
    <source>
        <dbReference type="SAM" id="MobiDB-lite"/>
    </source>
</evidence>
<keyword evidence="4" id="KW-0479">Metal-binding</keyword>
<evidence type="ECO:0000256" key="10">
    <source>
        <dbReference type="ARBA" id="ARBA00022837"/>
    </source>
</evidence>